<keyword evidence="2" id="KW-0805">Transcription regulation</keyword>
<dbReference type="InterPro" id="IPR009072">
    <property type="entry name" value="Histone-fold"/>
</dbReference>
<keyword evidence="10" id="KW-1185">Reference proteome</keyword>
<feature type="compositionally biased region" description="Acidic residues" evidence="7">
    <location>
        <begin position="394"/>
        <end position="408"/>
    </location>
</feature>
<dbReference type="PRINTS" id="PR00503">
    <property type="entry name" value="BROMODOMAIN"/>
</dbReference>
<feature type="region of interest" description="Disordered" evidence="7">
    <location>
        <begin position="383"/>
        <end position="493"/>
    </location>
</feature>
<accession>A0A162UPD1</accession>
<comment type="subcellular location">
    <subcellularLocation>
        <location evidence="1">Nucleus</location>
    </subcellularLocation>
</comment>
<dbReference type="GeneID" id="29000064"/>
<dbReference type="InterPro" id="IPR036427">
    <property type="entry name" value="Bromodomain-like_sf"/>
</dbReference>
<evidence type="ECO:0000313" key="9">
    <source>
        <dbReference type="EMBL" id="OAD76793.1"/>
    </source>
</evidence>
<protein>
    <recommendedName>
        <fullName evidence="8">Bromo domain-containing protein</fullName>
    </recommendedName>
</protein>
<feature type="compositionally biased region" description="Polar residues" evidence="7">
    <location>
        <begin position="1148"/>
        <end position="1158"/>
    </location>
</feature>
<dbReference type="Gene3D" id="1.10.20.10">
    <property type="entry name" value="Histone, subunit A"/>
    <property type="match status" value="1"/>
</dbReference>
<organism evidence="9 10">
    <name type="scientific">Phycomyces blakesleeanus (strain ATCC 8743b / DSM 1359 / FGSC 10004 / NBRC 33097 / NRRL 1555)</name>
    <dbReference type="NCBI Taxonomy" id="763407"/>
    <lineage>
        <taxon>Eukaryota</taxon>
        <taxon>Fungi</taxon>
        <taxon>Fungi incertae sedis</taxon>
        <taxon>Mucoromycota</taxon>
        <taxon>Mucoromycotina</taxon>
        <taxon>Mucoromycetes</taxon>
        <taxon>Mucorales</taxon>
        <taxon>Phycomycetaceae</taxon>
        <taxon>Phycomyces</taxon>
    </lineage>
</organism>
<keyword evidence="4" id="KW-0804">Transcription</keyword>
<name>A0A162UPD1_PHYB8</name>
<dbReference type="SMART" id="SM00297">
    <property type="entry name" value="BROMO"/>
    <property type="match status" value="1"/>
</dbReference>
<dbReference type="InterPro" id="IPR006565">
    <property type="entry name" value="BTP"/>
</dbReference>
<evidence type="ECO:0000256" key="4">
    <source>
        <dbReference type="ARBA" id="ARBA00023163"/>
    </source>
</evidence>
<dbReference type="SUPFAM" id="SSF47370">
    <property type="entry name" value="Bromodomain"/>
    <property type="match status" value="1"/>
</dbReference>
<dbReference type="GO" id="GO:0046695">
    <property type="term" value="C:SLIK (SAGA-like) complex"/>
    <property type="evidence" value="ECO:0007669"/>
    <property type="project" value="InterPro"/>
</dbReference>
<feature type="compositionally biased region" description="Polar residues" evidence="7">
    <location>
        <begin position="477"/>
        <end position="486"/>
    </location>
</feature>
<keyword evidence="5" id="KW-0539">Nucleus</keyword>
<dbReference type="RefSeq" id="XP_018294833.1">
    <property type="nucleotide sequence ID" value="XM_018439158.1"/>
</dbReference>
<gene>
    <name evidence="9" type="ORF">PHYBLDRAFT_185854</name>
</gene>
<dbReference type="GO" id="GO:0046982">
    <property type="term" value="F:protein heterodimerization activity"/>
    <property type="evidence" value="ECO:0007669"/>
    <property type="project" value="InterPro"/>
</dbReference>
<dbReference type="CDD" id="cd22927">
    <property type="entry name" value="HFD_SPT7"/>
    <property type="match status" value="1"/>
</dbReference>
<evidence type="ECO:0000256" key="6">
    <source>
        <dbReference type="PROSITE-ProRule" id="PRU00035"/>
    </source>
</evidence>
<dbReference type="GO" id="GO:0005198">
    <property type="term" value="F:structural molecule activity"/>
    <property type="evidence" value="ECO:0007669"/>
    <property type="project" value="TreeGrafter"/>
</dbReference>
<dbReference type="GO" id="GO:0006325">
    <property type="term" value="P:chromatin organization"/>
    <property type="evidence" value="ECO:0007669"/>
    <property type="project" value="UniProtKB-ARBA"/>
</dbReference>
<evidence type="ECO:0000256" key="2">
    <source>
        <dbReference type="ARBA" id="ARBA00023015"/>
    </source>
</evidence>
<evidence type="ECO:0000256" key="1">
    <source>
        <dbReference type="ARBA" id="ARBA00004123"/>
    </source>
</evidence>
<dbReference type="InParanoid" id="A0A162UPD1"/>
<evidence type="ECO:0000259" key="8">
    <source>
        <dbReference type="PROSITE" id="PS50014"/>
    </source>
</evidence>
<dbReference type="VEuPathDB" id="FungiDB:PHYBLDRAFT_185854"/>
<dbReference type="AlphaFoldDB" id="A0A162UPD1"/>
<dbReference type="Proteomes" id="UP000077315">
    <property type="component" value="Unassembled WGS sequence"/>
</dbReference>
<dbReference type="OrthoDB" id="21449at2759"/>
<evidence type="ECO:0000256" key="5">
    <source>
        <dbReference type="ARBA" id="ARBA00023242"/>
    </source>
</evidence>
<dbReference type="Pfam" id="PF00439">
    <property type="entry name" value="Bromodomain"/>
    <property type="match status" value="1"/>
</dbReference>
<evidence type="ECO:0000256" key="7">
    <source>
        <dbReference type="SAM" id="MobiDB-lite"/>
    </source>
</evidence>
<dbReference type="STRING" id="763407.A0A162UPD1"/>
<feature type="region of interest" description="Disordered" evidence="7">
    <location>
        <begin position="143"/>
        <end position="177"/>
    </location>
</feature>
<dbReference type="GO" id="GO:0006357">
    <property type="term" value="P:regulation of transcription by RNA polymerase II"/>
    <property type="evidence" value="ECO:0007669"/>
    <property type="project" value="TreeGrafter"/>
</dbReference>
<dbReference type="PROSITE" id="PS50014">
    <property type="entry name" value="BROMODOMAIN_2"/>
    <property type="match status" value="1"/>
</dbReference>
<dbReference type="GO" id="GO:0000124">
    <property type="term" value="C:SAGA complex"/>
    <property type="evidence" value="ECO:0007669"/>
    <property type="project" value="InterPro"/>
</dbReference>
<feature type="region of interest" description="Disordered" evidence="7">
    <location>
        <begin position="667"/>
        <end position="692"/>
    </location>
</feature>
<feature type="region of interest" description="Disordered" evidence="7">
    <location>
        <begin position="774"/>
        <end position="797"/>
    </location>
</feature>
<dbReference type="InterPro" id="IPR001487">
    <property type="entry name" value="Bromodomain"/>
</dbReference>
<keyword evidence="3 6" id="KW-0103">Bromodomain</keyword>
<evidence type="ECO:0000313" key="10">
    <source>
        <dbReference type="Proteomes" id="UP000077315"/>
    </source>
</evidence>
<sequence>MALVGNNTPPSRLPPWNQLSYVLAKDIFKNNLHSEFLTGPETLYFESAVETFTTWLAFMSPARDYGVSVANDTITEPEIVAFRIRSMIFEKFIPHLYHSNRPCCRNLHLDLAQLCESARHLQIPDPAAVAEASIQRKKALTNLKETNHAKTPNSSQNPDEETDNEPAIKVEPPSSLGTIPIEQVEKVPIREIYQTLEYDQAAMIEQKKLQEFEAQEELNEEEEKDNAEDQSLAIFNANGNFNLKYLLQGIAANRQQTSLSDRDLQNLLSDFRPHRSKWANDERPGQEELYEACEKVLNDLKNYTVISKREAPDYFEVIKRPMDLGTITKKLKSLNYKSKKEFSEDLHLIYENCLIYNTNPASEYRKHAIAMRRKTDKLLSRVPDISIKERPEAEIDDEIDEPSEEEDTESHRAFRKAPGSQKHPTASKQRGSTSANHDNLAARGSRERSLTCGSNSASHGVGDGVNMGPGKDENNRGHSVSENGVSHKNYGGKQLKNQNGVVVEIDLEQEEKNVGAEIDGDVGELQDQVWRDMTKKTRAKMTSDIEKQYQFSFGDREAILRSPLDMERFAMLEHVHSTPQVTQRLVRCTADTFSQWTERRGGNASLYDEFDINLSDEENLDAFFSRKIAKPKTEQDDDTRTDLFLPEYIISSGIPEIAGVPEEFIEDEPKRGKQSSRMSRFDDTGFEATSSRPKGYTDVSLDVYPCTSFPKHGLNKLIDRNLHEMQHIRTVYNKCNAVRNNVPISTFASIPLDAVDPVLTSEFVFAKPAPVKPAYTSNPSTSTQPHLPSSSLPPKPASHKAIPPLIMNQDSSQQLTQRTVAKLLAHAGFEGAHTGALNVLTDMMSDYLLNVGKTLRTYWDDYGRQMNGEEIIMHTLYENGVPSIRALESYIHDDIERFGTRLEDLHRKLDSSYQDILSGSTDKCSVDTDALLQDEETFITGSFGEDLGEDYFGFKELGLERDFNLGAYPIPSRLWFGGNKEKAKSTSIANNEPLPKYPPPPPFTPLTSEKELIGLLQPIFRKKLADTPHGLVEDEYLPRNRNRPRYPPINKNSGIGRKKTAKDGSSSGGGSGNGADSKKSKRKRPLEEIKAEKAERAEKKRQKLEERAQRMAEKEQKRKLRDEMKEQERQAKLEAKEKKAIAKKVKQLSTPVDSSSQAAFVPPSLDSPSMVDLEDN</sequence>
<dbReference type="Gene3D" id="1.20.920.10">
    <property type="entry name" value="Bromodomain-like"/>
    <property type="match status" value="1"/>
</dbReference>
<feature type="domain" description="Bromo" evidence="8">
    <location>
        <begin position="306"/>
        <end position="364"/>
    </location>
</feature>
<dbReference type="FunCoup" id="A0A162UPD1">
    <property type="interactions" value="27"/>
</dbReference>
<dbReference type="InterPro" id="IPR037782">
    <property type="entry name" value="Spt7"/>
</dbReference>
<proteinExistence type="predicted"/>
<feature type="compositionally biased region" description="Basic and acidic residues" evidence="7">
    <location>
        <begin position="1085"/>
        <end position="1140"/>
    </location>
</feature>
<dbReference type="EMBL" id="KV440975">
    <property type="protein sequence ID" value="OAD76793.1"/>
    <property type="molecule type" value="Genomic_DNA"/>
</dbReference>
<dbReference type="PANTHER" id="PTHR47343:SF1">
    <property type="entry name" value="TRANSCRIPTIONAL ACTIVATOR SPT7"/>
    <property type="match status" value="1"/>
</dbReference>
<dbReference type="GO" id="GO:0005634">
    <property type="term" value="C:nucleus"/>
    <property type="evidence" value="ECO:0007669"/>
    <property type="project" value="UniProtKB-SubCell"/>
</dbReference>
<feature type="region of interest" description="Disordered" evidence="7">
    <location>
        <begin position="1035"/>
        <end position="1176"/>
    </location>
</feature>
<dbReference type="PANTHER" id="PTHR47343">
    <property type="entry name" value="TRANSCRIPTIONAL ACTIVATOR SPT7"/>
    <property type="match status" value="1"/>
</dbReference>
<evidence type="ECO:0000256" key="3">
    <source>
        <dbReference type="ARBA" id="ARBA00023117"/>
    </source>
</evidence>
<feature type="compositionally biased region" description="Low complexity" evidence="7">
    <location>
        <begin position="779"/>
        <end position="790"/>
    </location>
</feature>
<dbReference type="SMART" id="SM00576">
    <property type="entry name" value="BTP"/>
    <property type="match status" value="1"/>
</dbReference>
<reference evidence="10" key="1">
    <citation type="submission" date="2015-06" db="EMBL/GenBank/DDBJ databases">
        <title>Expansion of signal transduction pathways in fungi by whole-genome duplication.</title>
        <authorList>
            <consortium name="DOE Joint Genome Institute"/>
            <person name="Corrochano L.M."/>
            <person name="Kuo A."/>
            <person name="Marcet-Houben M."/>
            <person name="Polaino S."/>
            <person name="Salamov A."/>
            <person name="Villalobos J.M."/>
            <person name="Alvarez M.I."/>
            <person name="Avalos J."/>
            <person name="Benito E.P."/>
            <person name="Benoit I."/>
            <person name="Burger G."/>
            <person name="Camino L.P."/>
            <person name="Canovas D."/>
            <person name="Cerda-Olmedo E."/>
            <person name="Cheng J.-F."/>
            <person name="Dominguez A."/>
            <person name="Elias M."/>
            <person name="Eslava A.P."/>
            <person name="Glaser F."/>
            <person name="Grimwood J."/>
            <person name="Gutierrez G."/>
            <person name="Heitman J."/>
            <person name="Henrissat B."/>
            <person name="Iturriaga E.A."/>
            <person name="Lang B.F."/>
            <person name="Lavin J.L."/>
            <person name="Lee S."/>
            <person name="Li W."/>
            <person name="Lindquist E."/>
            <person name="Lopez-Garcia S."/>
            <person name="Luque E.M."/>
            <person name="Marcos A.T."/>
            <person name="Martin J."/>
            <person name="McCluskey K."/>
            <person name="Medina H.R."/>
            <person name="Miralles-Duran A."/>
            <person name="Miyazaki A."/>
            <person name="Munoz-Torres E."/>
            <person name="Oguiza J.A."/>
            <person name="Ohm R."/>
            <person name="Olmedo M."/>
            <person name="Orejas M."/>
            <person name="Ortiz-Castellanos L."/>
            <person name="Pisabarro A.G."/>
            <person name="Rodriguez-Romero J."/>
            <person name="Ruiz-Herrera J."/>
            <person name="Ruiz-Vazquez R."/>
            <person name="Sanz C."/>
            <person name="Schackwitz W."/>
            <person name="Schmutz J."/>
            <person name="Shahriari M."/>
            <person name="Shelest E."/>
            <person name="Silva-Franco F."/>
            <person name="Soanes D."/>
            <person name="Syed K."/>
            <person name="Tagua V.G."/>
            <person name="Talbot N.J."/>
            <person name="Thon M."/>
            <person name="De vries R.P."/>
            <person name="Wiebenga A."/>
            <person name="Yadav J.S."/>
            <person name="Braun E.L."/>
            <person name="Baker S."/>
            <person name="Garre V."/>
            <person name="Horwitz B."/>
            <person name="Torres-Martinez S."/>
            <person name="Idnurm A."/>
            <person name="Herrera-Estrella A."/>
            <person name="Gabaldon T."/>
            <person name="Grigoriev I.V."/>
        </authorList>
    </citation>
    <scope>NUCLEOTIDE SEQUENCE [LARGE SCALE GENOMIC DNA]</scope>
    <source>
        <strain evidence="10">NRRL 1555(-)</strain>
    </source>
</reference>
<feature type="compositionally biased region" description="Polar residues" evidence="7">
    <location>
        <begin position="422"/>
        <end position="437"/>
    </location>
</feature>
<dbReference type="Pfam" id="PF07524">
    <property type="entry name" value="Bromo_TP"/>
    <property type="match status" value="1"/>
</dbReference>